<keyword evidence="1" id="KW-0812">Transmembrane</keyword>
<dbReference type="AlphaFoldDB" id="A0A1B4VCU4"/>
<keyword evidence="1" id="KW-0472">Membrane</keyword>
<dbReference type="OrthoDB" id="581532at2"/>
<feature type="transmembrane region" description="Helical" evidence="1">
    <location>
        <begin position="212"/>
        <end position="234"/>
    </location>
</feature>
<dbReference type="KEGG" id="sva:SVA_3213"/>
<feature type="transmembrane region" description="Helical" evidence="1">
    <location>
        <begin position="188"/>
        <end position="206"/>
    </location>
</feature>
<evidence type="ECO:0000313" key="2">
    <source>
        <dbReference type="EMBL" id="BAU49761.1"/>
    </source>
</evidence>
<protein>
    <submittedName>
        <fullName evidence="2">Elongation factor-1 alpha</fullName>
    </submittedName>
</protein>
<name>A0A1B4VCU4_9GAMM</name>
<organism evidence="2 3">
    <name type="scientific">Sulfurifustis variabilis</name>
    <dbReference type="NCBI Taxonomy" id="1675686"/>
    <lineage>
        <taxon>Bacteria</taxon>
        <taxon>Pseudomonadati</taxon>
        <taxon>Pseudomonadota</taxon>
        <taxon>Gammaproteobacteria</taxon>
        <taxon>Acidiferrobacterales</taxon>
        <taxon>Acidiferrobacteraceae</taxon>
        <taxon>Sulfurifustis</taxon>
    </lineage>
</organism>
<evidence type="ECO:0000256" key="1">
    <source>
        <dbReference type="SAM" id="Phobius"/>
    </source>
</evidence>
<sequence>MNGDRGFLSGATLRTLSLPLRVLFSSFLITIGLGFLAAIYYLFLQDVDPHREMGMWLVPAVAAKYYGERGNTRLESALRGSMASRIGAADREQLIAWLRGGADREGFAAVKPILDRNCVACHSKASGLPVPPLTSFEEVSRFAQVDTGASLLQLARVSHVHLFGISIIFLLTGLIFALSGISWKWRAPILAAPYLAIWADIGSWWITKVEPVFAWVVVIGGALMGLALAAQIVVSLWEMWLAGRAAGAKES</sequence>
<gene>
    <name evidence="2" type="ORF">SVA_3213</name>
</gene>
<evidence type="ECO:0000313" key="3">
    <source>
        <dbReference type="Proteomes" id="UP000218899"/>
    </source>
</evidence>
<dbReference type="EMBL" id="AP014936">
    <property type="protein sequence ID" value="BAU49761.1"/>
    <property type="molecule type" value="Genomic_DNA"/>
</dbReference>
<keyword evidence="2" id="KW-0251">Elongation factor</keyword>
<keyword evidence="3" id="KW-1185">Reference proteome</keyword>
<dbReference type="Proteomes" id="UP000218899">
    <property type="component" value="Chromosome"/>
</dbReference>
<dbReference type="RefSeq" id="WP_096462125.1">
    <property type="nucleotide sequence ID" value="NZ_AP014936.1"/>
</dbReference>
<keyword evidence="1" id="KW-1133">Transmembrane helix</keyword>
<feature type="transmembrane region" description="Helical" evidence="1">
    <location>
        <begin position="160"/>
        <end position="181"/>
    </location>
</feature>
<proteinExistence type="predicted"/>
<keyword evidence="2" id="KW-0648">Protein biosynthesis</keyword>
<feature type="transmembrane region" description="Helical" evidence="1">
    <location>
        <begin position="20"/>
        <end position="43"/>
    </location>
</feature>
<reference evidence="2 3" key="1">
    <citation type="submission" date="2015-08" db="EMBL/GenBank/DDBJ databases">
        <title>Complete genome sequence of Sulfurifustis variabilis.</title>
        <authorList>
            <person name="Miura A."/>
            <person name="Kojima H."/>
            <person name="Fukui M."/>
        </authorList>
    </citation>
    <scope>NUCLEOTIDE SEQUENCE [LARGE SCALE GENOMIC DNA]</scope>
    <source>
        <strain evidence="3">skN76</strain>
    </source>
</reference>
<dbReference type="GO" id="GO:0003746">
    <property type="term" value="F:translation elongation factor activity"/>
    <property type="evidence" value="ECO:0007669"/>
    <property type="project" value="UniProtKB-KW"/>
</dbReference>
<accession>A0A1B4VCU4</accession>